<evidence type="ECO:0000313" key="3">
    <source>
        <dbReference type="Proteomes" id="UP000269998"/>
    </source>
</evidence>
<organism evidence="2 3">
    <name type="scientific">Mycobacterium basiliense</name>
    <dbReference type="NCBI Taxonomy" id="2094119"/>
    <lineage>
        <taxon>Bacteria</taxon>
        <taxon>Bacillati</taxon>
        <taxon>Actinomycetota</taxon>
        <taxon>Actinomycetes</taxon>
        <taxon>Mycobacteriales</taxon>
        <taxon>Mycobacteriaceae</taxon>
        <taxon>Mycobacterium</taxon>
    </lineage>
</organism>
<name>A0A3S4FRN4_9MYCO</name>
<reference evidence="3" key="1">
    <citation type="submission" date="2018-02" db="EMBL/GenBank/DDBJ databases">
        <authorList>
            <person name="Seth-Smith MB H."/>
            <person name="Seth-Smith H."/>
        </authorList>
    </citation>
    <scope>NUCLEOTIDE SEQUENCE [LARGE SCALE GENOMIC DNA]</scope>
</reference>
<dbReference type="AlphaFoldDB" id="A0A3S4FRN4"/>
<dbReference type="InterPro" id="IPR037523">
    <property type="entry name" value="VOC_core"/>
</dbReference>
<dbReference type="KEGG" id="mbai:MB901379_02758"/>
<proteinExistence type="predicted"/>
<keyword evidence="2" id="KW-0223">Dioxygenase</keyword>
<dbReference type="EMBL" id="LR130759">
    <property type="protein sequence ID" value="VDM89189.1"/>
    <property type="molecule type" value="Genomic_DNA"/>
</dbReference>
<keyword evidence="2" id="KW-0560">Oxidoreductase</keyword>
<accession>A0A3S4FRN4</accession>
<evidence type="ECO:0000313" key="2">
    <source>
        <dbReference type="EMBL" id="VDM89189.1"/>
    </source>
</evidence>
<keyword evidence="3" id="KW-1185">Reference proteome</keyword>
<dbReference type="Proteomes" id="UP000269998">
    <property type="component" value="Chromosome"/>
</dbReference>
<dbReference type="InterPro" id="IPR029068">
    <property type="entry name" value="Glyas_Bleomycin-R_OHBP_Dase"/>
</dbReference>
<feature type="domain" description="VOC" evidence="1">
    <location>
        <begin position="3"/>
        <end position="116"/>
    </location>
</feature>
<protein>
    <submittedName>
        <fullName evidence="2">Glyoxalase/Bleomycin resistance protein/Dioxygenase superfamily protein</fullName>
    </submittedName>
</protein>
<dbReference type="GO" id="GO:0051213">
    <property type="term" value="F:dioxygenase activity"/>
    <property type="evidence" value="ECO:0007669"/>
    <property type="project" value="UniProtKB-KW"/>
</dbReference>
<evidence type="ECO:0000259" key="1">
    <source>
        <dbReference type="PROSITE" id="PS51819"/>
    </source>
</evidence>
<dbReference type="Gene3D" id="3.10.180.10">
    <property type="entry name" value="2,3-Dihydroxybiphenyl 1,2-Dioxygenase, domain 1"/>
    <property type="match status" value="1"/>
</dbReference>
<sequence>MLSLHHAHLMCSDIDATLDFLVRGLGADVIRDVDFAGARNVLLQLGSGHVHLYDQAPKHPGQGTVHHLGIQSDDLETARKRLQDIGASVTEIRSDPLADYLMAQGPDKLLLEIFAPRAEVLAELPDYFAMNR</sequence>
<dbReference type="RefSeq" id="WP_232021840.1">
    <property type="nucleotide sequence ID" value="NZ_CBCSKE010000033.1"/>
</dbReference>
<dbReference type="InterPro" id="IPR004360">
    <property type="entry name" value="Glyas_Fos-R_dOase_dom"/>
</dbReference>
<gene>
    <name evidence="2" type="ORF">MB901379_02758</name>
</gene>
<dbReference type="SUPFAM" id="SSF54593">
    <property type="entry name" value="Glyoxalase/Bleomycin resistance protein/Dihydroxybiphenyl dioxygenase"/>
    <property type="match status" value="1"/>
</dbReference>
<dbReference type="PROSITE" id="PS51819">
    <property type="entry name" value="VOC"/>
    <property type="match status" value="1"/>
</dbReference>
<dbReference type="Pfam" id="PF00903">
    <property type="entry name" value="Glyoxalase"/>
    <property type="match status" value="1"/>
</dbReference>